<evidence type="ECO:0000256" key="1">
    <source>
        <dbReference type="SAM" id="Phobius"/>
    </source>
</evidence>
<dbReference type="RefSeq" id="WP_029340829.1">
    <property type="nucleotide sequence ID" value="NZ_CP075897.1"/>
</dbReference>
<keyword evidence="3" id="KW-1185">Reference proteome</keyword>
<keyword evidence="1" id="KW-1133">Transmembrane helix</keyword>
<keyword evidence="1" id="KW-0472">Membrane</keyword>
<feature type="transmembrane region" description="Helical" evidence="1">
    <location>
        <begin position="65"/>
        <end position="85"/>
    </location>
</feature>
<keyword evidence="1" id="KW-0812">Transmembrane</keyword>
<sequence length="87" mass="9435">MKYLWIVIGLSGWLLSADTLVAEARDYDEPGVSSSTTYGNYGAEDHIIVDRKEPIYEGFDSPNDMAFLFACIALLATVGLGIVNASD</sequence>
<gene>
    <name evidence="2" type="ORF">KKI46_03125</name>
</gene>
<evidence type="ECO:0000313" key="2">
    <source>
        <dbReference type="EMBL" id="QWB30682.1"/>
    </source>
</evidence>
<proteinExistence type="predicted"/>
<organism evidence="2 3">
    <name type="scientific">Exiguobacterium acetylicum</name>
    <name type="common">Brevibacterium acetylicum</name>
    <dbReference type="NCBI Taxonomy" id="41170"/>
    <lineage>
        <taxon>Bacteria</taxon>
        <taxon>Bacillati</taxon>
        <taxon>Bacillota</taxon>
        <taxon>Bacilli</taxon>
        <taxon>Bacillales</taxon>
        <taxon>Bacillales Family XII. Incertae Sedis</taxon>
        <taxon>Exiguobacterium</taxon>
    </lineage>
</organism>
<reference evidence="2 3" key="1">
    <citation type="submission" date="2021-05" db="EMBL/GenBank/DDBJ databases">
        <title>Biocontrol using Exiguobacterium acetylicum SI17 against litchi downy blight caused by Peronophythora litchii.</title>
        <authorList>
            <person name="Zheng L."/>
        </authorList>
    </citation>
    <scope>NUCLEOTIDE SEQUENCE [LARGE SCALE GENOMIC DNA]</scope>
    <source>
        <strain evidence="2 3">SI17</strain>
    </source>
</reference>
<accession>A0ABX8GC04</accession>
<protein>
    <submittedName>
        <fullName evidence="2">Uncharacterized protein</fullName>
    </submittedName>
</protein>
<name>A0ABX8GC04_EXIAC</name>
<dbReference type="GeneID" id="88810644"/>
<dbReference type="EMBL" id="CP075897">
    <property type="protein sequence ID" value="QWB30682.1"/>
    <property type="molecule type" value="Genomic_DNA"/>
</dbReference>
<dbReference type="Proteomes" id="UP000679498">
    <property type="component" value="Chromosome"/>
</dbReference>
<evidence type="ECO:0000313" key="3">
    <source>
        <dbReference type="Proteomes" id="UP000679498"/>
    </source>
</evidence>